<organism evidence="6 7">
    <name type="scientific">Ditylenchus dipsaci</name>
    <dbReference type="NCBI Taxonomy" id="166011"/>
    <lineage>
        <taxon>Eukaryota</taxon>
        <taxon>Metazoa</taxon>
        <taxon>Ecdysozoa</taxon>
        <taxon>Nematoda</taxon>
        <taxon>Chromadorea</taxon>
        <taxon>Rhabditida</taxon>
        <taxon>Tylenchina</taxon>
        <taxon>Tylenchomorpha</taxon>
        <taxon>Sphaerularioidea</taxon>
        <taxon>Anguinidae</taxon>
        <taxon>Anguininae</taxon>
        <taxon>Ditylenchus</taxon>
    </lineage>
</organism>
<dbReference type="InterPro" id="IPR002213">
    <property type="entry name" value="UDP_glucos_trans"/>
</dbReference>
<dbReference type="SUPFAM" id="SSF53756">
    <property type="entry name" value="UDP-Glycosyltransferase/glycogen phosphorylase"/>
    <property type="match status" value="1"/>
</dbReference>
<proteinExistence type="inferred from homology"/>
<evidence type="ECO:0000256" key="5">
    <source>
        <dbReference type="ARBA" id="ARBA00047475"/>
    </source>
</evidence>
<evidence type="ECO:0000313" key="6">
    <source>
        <dbReference type="Proteomes" id="UP000887574"/>
    </source>
</evidence>
<dbReference type="PANTHER" id="PTHR48043:SF46">
    <property type="entry name" value="UDP-GLUCURONOSYLTRANSFERASE UGT-60-RELATED"/>
    <property type="match status" value="1"/>
</dbReference>
<comment type="similarity">
    <text evidence="1">Belongs to the UDP-glycosyltransferase family.</text>
</comment>
<comment type="catalytic activity">
    <reaction evidence="5">
        <text>glucuronate acceptor + UDP-alpha-D-glucuronate = acceptor beta-D-glucuronoside + UDP + H(+)</text>
        <dbReference type="Rhea" id="RHEA:21032"/>
        <dbReference type="ChEBI" id="CHEBI:15378"/>
        <dbReference type="ChEBI" id="CHEBI:58052"/>
        <dbReference type="ChEBI" id="CHEBI:58223"/>
        <dbReference type="ChEBI" id="CHEBI:132367"/>
        <dbReference type="ChEBI" id="CHEBI:132368"/>
        <dbReference type="EC" id="2.4.1.17"/>
    </reaction>
</comment>
<protein>
    <recommendedName>
        <fullName evidence="2">glucuronosyltransferase</fullName>
        <ecNumber evidence="2">2.4.1.17</ecNumber>
    </recommendedName>
</protein>
<dbReference type="PANTHER" id="PTHR48043">
    <property type="entry name" value="EG:EG0003.4 PROTEIN-RELATED"/>
    <property type="match status" value="1"/>
</dbReference>
<dbReference type="Proteomes" id="UP000887574">
    <property type="component" value="Unplaced"/>
</dbReference>
<evidence type="ECO:0000256" key="4">
    <source>
        <dbReference type="ARBA" id="ARBA00022679"/>
    </source>
</evidence>
<accession>A0A915DDW0</accession>
<evidence type="ECO:0000256" key="3">
    <source>
        <dbReference type="ARBA" id="ARBA00022676"/>
    </source>
</evidence>
<name>A0A915DDW0_9BILA</name>
<dbReference type="Pfam" id="PF00201">
    <property type="entry name" value="UDPGT"/>
    <property type="match status" value="1"/>
</dbReference>
<dbReference type="EC" id="2.4.1.17" evidence="2"/>
<evidence type="ECO:0000313" key="7">
    <source>
        <dbReference type="WBParaSite" id="jg18892"/>
    </source>
</evidence>
<dbReference type="InterPro" id="IPR050271">
    <property type="entry name" value="UDP-glycosyltransferase"/>
</dbReference>
<keyword evidence="4" id="KW-0808">Transferase</keyword>
<evidence type="ECO:0000256" key="1">
    <source>
        <dbReference type="ARBA" id="ARBA00009995"/>
    </source>
</evidence>
<keyword evidence="3" id="KW-0328">Glycosyltransferase</keyword>
<dbReference type="GO" id="GO:0015020">
    <property type="term" value="F:glucuronosyltransferase activity"/>
    <property type="evidence" value="ECO:0007669"/>
    <property type="project" value="UniProtKB-EC"/>
</dbReference>
<dbReference type="WBParaSite" id="jg18892">
    <property type="protein sequence ID" value="jg18892"/>
    <property type="gene ID" value="jg18892"/>
</dbReference>
<dbReference type="AlphaFoldDB" id="A0A915DDW0"/>
<sequence>MMFNKGTPYDLWWTGQEFKGMRVESFVQMLSIDDNVLKEFKNKSFDLVIGHFHDLCPVALAKKVGVDRKFARKIDYYYAVWITHGTSLYDFTAVQMGLRTFPSFVPHPLSACGDHMDFQGRLDNLLWHLSTLDFVNLPENLLSQENQVYKQKFAKKNDPDLWQLSQRVDVLLINGERFLDFPRPLPVGIAFMGEVGKSSWMLLDHCLSK</sequence>
<evidence type="ECO:0000256" key="2">
    <source>
        <dbReference type="ARBA" id="ARBA00012544"/>
    </source>
</evidence>
<reference evidence="7" key="1">
    <citation type="submission" date="2022-11" db="UniProtKB">
        <authorList>
            <consortium name="WormBaseParasite"/>
        </authorList>
    </citation>
    <scope>IDENTIFICATION</scope>
</reference>
<keyword evidence="6" id="KW-1185">Reference proteome</keyword>